<dbReference type="EMBL" id="CP126446">
    <property type="protein sequence ID" value="WIF98870.1"/>
    <property type="molecule type" value="Genomic_DNA"/>
</dbReference>
<keyword evidence="3" id="KW-1185">Reference proteome</keyword>
<feature type="transmembrane region" description="Helical" evidence="1">
    <location>
        <begin position="115"/>
        <end position="140"/>
    </location>
</feature>
<evidence type="ECO:0000256" key="1">
    <source>
        <dbReference type="SAM" id="Phobius"/>
    </source>
</evidence>
<name>A0ABY8UZU8_9BACI</name>
<reference evidence="2 3" key="1">
    <citation type="submission" date="2023-05" db="EMBL/GenBank/DDBJ databases">
        <title>Comparative genomics reveals the evidence of polycyclic aromatic hydrocarbons degradation in moderately halophilic genus Pontibacillus.</title>
        <authorList>
            <person name="Yang H."/>
            <person name="Qian Z."/>
        </authorList>
    </citation>
    <scope>NUCLEOTIDE SEQUENCE [LARGE SCALE GENOMIC DNA]</scope>
    <source>
        <strain evidence="3">HN14</strain>
    </source>
</reference>
<feature type="transmembrane region" description="Helical" evidence="1">
    <location>
        <begin position="410"/>
        <end position="437"/>
    </location>
</feature>
<dbReference type="InterPro" id="IPR031599">
    <property type="entry name" value="ABC_tran_2"/>
</dbReference>
<protein>
    <submittedName>
        <fullName evidence="2">ABC transporter permease</fullName>
    </submittedName>
</protein>
<organism evidence="2 3">
    <name type="scientific">Pontibacillus chungwhensis</name>
    <dbReference type="NCBI Taxonomy" id="265426"/>
    <lineage>
        <taxon>Bacteria</taxon>
        <taxon>Bacillati</taxon>
        <taxon>Bacillota</taxon>
        <taxon>Bacilli</taxon>
        <taxon>Bacillales</taxon>
        <taxon>Bacillaceae</taxon>
        <taxon>Pontibacillus</taxon>
    </lineage>
</organism>
<feature type="transmembrane region" description="Helical" evidence="1">
    <location>
        <begin position="513"/>
        <end position="535"/>
    </location>
</feature>
<dbReference type="Proteomes" id="UP001236652">
    <property type="component" value="Chromosome"/>
</dbReference>
<evidence type="ECO:0000313" key="2">
    <source>
        <dbReference type="EMBL" id="WIF98870.1"/>
    </source>
</evidence>
<keyword evidence="1" id="KW-0812">Transmembrane</keyword>
<proteinExistence type="predicted"/>
<feature type="transmembrane region" description="Helical" evidence="1">
    <location>
        <begin position="66"/>
        <end position="94"/>
    </location>
</feature>
<evidence type="ECO:0000313" key="3">
    <source>
        <dbReference type="Proteomes" id="UP001236652"/>
    </source>
</evidence>
<accession>A0ABY8UZU8</accession>
<dbReference type="Pfam" id="PF16949">
    <property type="entry name" value="ABC_tran_2"/>
    <property type="match status" value="1"/>
</dbReference>
<keyword evidence="1" id="KW-0472">Membrane</keyword>
<sequence length="546" mass="61028">MNKTLLLSKVMMKMHFSWSTKSDGQKAGTFLVGALFIPLLLMWFWFLDSIIGGLYQVLSPAGLSPMILAISLIMVSIVLLFTSLPSILTSFFFSEDIETYIPLPMHPYQIIFGKSIGPLVTVYGFALFGLGPVFLLYGMYASASIGYFFTAIGTLLLFPIVPYVVAGLLMMVVMRYANISKNKDRTKVIAGIFSLIFIIGINIVIRLNQDPENVSKDVGQWLTNQEHTIWNTTKFIPNAFLATEGLNGQLPAWQSLLAFIGFVAFTIISAGVFLFAGQKLYYHGVRGVSGGGKGKKAVDLQRNNKTRKPFWSYTWKEIKIVFRTPSFFINCVIQNLFAPIFLAIMLFLDNGIGELTGEIGSVDGKYIILGMVGFTLFILGTNPTSTTAISREGRSWFTNLYMPIKPSTILFSKALAAFFIQGISLIILFFLFAFVIHIPLVHIILWVLLALGISWFSNLFGVYLDAKQPKLEWSDEQQVFKARFVPLQSMLIQAFCFGLFIFVLWVAPFKGTPITATLLFAGIGAAIYITQRLLYHVAINDFHKIQ</sequence>
<feature type="transmembrane region" description="Helical" evidence="1">
    <location>
        <begin position="146"/>
        <end position="176"/>
    </location>
</feature>
<feature type="transmembrane region" description="Helical" evidence="1">
    <location>
        <begin position="367"/>
        <end position="389"/>
    </location>
</feature>
<dbReference type="RefSeq" id="WP_231418636.1">
    <property type="nucleotide sequence ID" value="NZ_CP126446.1"/>
</dbReference>
<feature type="transmembrane region" description="Helical" evidence="1">
    <location>
        <begin position="27"/>
        <end position="46"/>
    </location>
</feature>
<feature type="transmembrane region" description="Helical" evidence="1">
    <location>
        <begin position="188"/>
        <end position="207"/>
    </location>
</feature>
<feature type="transmembrane region" description="Helical" evidence="1">
    <location>
        <begin position="327"/>
        <end position="347"/>
    </location>
</feature>
<feature type="transmembrane region" description="Helical" evidence="1">
    <location>
        <begin position="443"/>
        <end position="464"/>
    </location>
</feature>
<gene>
    <name evidence="2" type="ORF">QNI29_04220</name>
</gene>
<feature type="transmembrane region" description="Helical" evidence="1">
    <location>
        <begin position="256"/>
        <end position="276"/>
    </location>
</feature>
<keyword evidence="1" id="KW-1133">Transmembrane helix</keyword>
<feature type="transmembrane region" description="Helical" evidence="1">
    <location>
        <begin position="484"/>
        <end position="507"/>
    </location>
</feature>